<sequence>MSEPRFRLLRRVPCLESFIKHFGLISSILVQLDDSWIWKYGSLSISLETEGLETLTVVGSSSELLWFKILETPKHIESTWLSSDDL</sequence>
<proteinExistence type="evidence at transcript level"/>
<dbReference type="EMBL" id="AY915283">
    <property type="protein sequence ID" value="AAX30504.2"/>
    <property type="molecule type" value="mRNA"/>
</dbReference>
<dbReference type="AlphaFoldDB" id="Q5BSI1"/>
<name>Q5BSI1_SCHJA</name>
<reference evidence="1" key="2">
    <citation type="journal article" date="2006" name="PLoS Pathog.">
        <title>New perspectives on host-parasite interplay by comparative transcriptomic and proteomic analyses of Schistosoma japonicum.</title>
        <authorList>
            <person name="Liu F."/>
            <person name="Lu J."/>
            <person name="Hu W."/>
            <person name="Wang S.Y."/>
            <person name="Cui S.J."/>
            <person name="Chi M."/>
            <person name="Yan Q."/>
            <person name="Wang X.R."/>
            <person name="Song H.D."/>
            <person name="Xu X.N."/>
            <person name="Wang J.J."/>
            <person name="Zhang X.L."/>
            <person name="Zhang X."/>
            <person name="Wang Z.Q."/>
            <person name="Xue C.L."/>
            <person name="Brindley P.J."/>
            <person name="McManus D.P."/>
            <person name="Yang P.Y."/>
            <person name="Feng Z."/>
            <person name="Chen Z."/>
            <person name="Han Z.G."/>
        </authorList>
    </citation>
    <scope>NUCLEOTIDE SEQUENCE</scope>
</reference>
<reference evidence="1" key="1">
    <citation type="submission" date="2005-01" db="EMBL/GenBank/DDBJ databases">
        <authorList>
            <person name="Han Z."/>
        </authorList>
    </citation>
    <scope>NUCLEOTIDE SEQUENCE</scope>
</reference>
<protein>
    <submittedName>
        <fullName evidence="1">SJCHGC04220 protein</fullName>
    </submittedName>
</protein>
<organism evidence="1">
    <name type="scientific">Schistosoma japonicum</name>
    <name type="common">Blood fluke</name>
    <dbReference type="NCBI Taxonomy" id="6182"/>
    <lineage>
        <taxon>Eukaryota</taxon>
        <taxon>Metazoa</taxon>
        <taxon>Spiralia</taxon>
        <taxon>Lophotrochozoa</taxon>
        <taxon>Platyhelminthes</taxon>
        <taxon>Trematoda</taxon>
        <taxon>Digenea</taxon>
        <taxon>Strigeidida</taxon>
        <taxon>Schistosomatoidea</taxon>
        <taxon>Schistosomatidae</taxon>
        <taxon>Schistosoma</taxon>
    </lineage>
</organism>
<accession>Q5BSI1</accession>
<evidence type="ECO:0000313" key="1">
    <source>
        <dbReference type="EMBL" id="AAX30504.2"/>
    </source>
</evidence>